<dbReference type="OrthoDB" id="14196at2"/>
<feature type="domain" description="PpiC" evidence="3">
    <location>
        <begin position="230"/>
        <end position="331"/>
    </location>
</feature>
<dbReference type="Pfam" id="PF00639">
    <property type="entry name" value="Rotamase"/>
    <property type="match status" value="1"/>
</dbReference>
<dbReference type="PROSITE" id="PS50198">
    <property type="entry name" value="PPIC_PPIASE_2"/>
    <property type="match status" value="2"/>
</dbReference>
<evidence type="ECO:0000313" key="4">
    <source>
        <dbReference type="EMBL" id="RMB57383.1"/>
    </source>
</evidence>
<name>A0A3M0G6I9_9FLAO</name>
<protein>
    <submittedName>
        <fullName evidence="4">Peptidylprolyl isomerase</fullName>
    </submittedName>
</protein>
<evidence type="ECO:0000259" key="3">
    <source>
        <dbReference type="PROSITE" id="PS50198"/>
    </source>
</evidence>
<dbReference type="AlphaFoldDB" id="A0A3M0G6I9"/>
<accession>A0A3M0G6I9</accession>
<dbReference type="InterPro" id="IPR027304">
    <property type="entry name" value="Trigger_fact/SurA_dom_sf"/>
</dbReference>
<dbReference type="InterPro" id="IPR046357">
    <property type="entry name" value="PPIase_dom_sf"/>
</dbReference>
<keyword evidence="5" id="KW-1185">Reference proteome</keyword>
<dbReference type="Proteomes" id="UP000281985">
    <property type="component" value="Unassembled WGS sequence"/>
</dbReference>
<evidence type="ECO:0000313" key="5">
    <source>
        <dbReference type="Proteomes" id="UP000281985"/>
    </source>
</evidence>
<dbReference type="RefSeq" id="WP_121917861.1">
    <property type="nucleotide sequence ID" value="NZ_REFV01000011.1"/>
</dbReference>
<reference evidence="4 5" key="1">
    <citation type="submission" date="2018-10" db="EMBL/GenBank/DDBJ databases">
        <title>Dokdonia luteus sp. nov., isolated from sea water.</title>
        <authorList>
            <person name="Zhou L.Y."/>
            <person name="Du Z.J."/>
        </authorList>
    </citation>
    <scope>NUCLEOTIDE SEQUENCE [LARGE SCALE GENOMIC DNA]</scope>
    <source>
        <strain evidence="4 5">SH27</strain>
    </source>
</reference>
<comment type="caution">
    <text evidence="4">The sequence shown here is derived from an EMBL/GenBank/DDBJ whole genome shotgun (WGS) entry which is preliminary data.</text>
</comment>
<proteinExistence type="predicted"/>
<dbReference type="SUPFAM" id="SSF109998">
    <property type="entry name" value="Triger factor/SurA peptide-binding domain-like"/>
    <property type="match status" value="1"/>
</dbReference>
<feature type="domain" description="PpiC" evidence="3">
    <location>
        <begin position="123"/>
        <end position="225"/>
    </location>
</feature>
<gene>
    <name evidence="4" type="ORF">EAX61_11595</name>
</gene>
<sequence>MIRRIKNLLSLSFLVIASISYGQQDSDILLTINEEKISVAEFKRVYLKNLNLVQDDSQKDVEGYLDLFIDYKIKIQEAYNQKLDEKETYQREMKGYRRQLVKNHLTDIEVTDKLVKEAYDRINEEVKARHILVRINDESNAADTLKAFNKIIEARKKIIDGDSFTSVAKRYSDDPSAKQNGGELGWFKAFKMVYPFETTAYNTPVGEISKPFRTRFGYHIVQPTERRKSAGEVAASHIMIALKQKDTTVDPEKRINEIYALLRQGEPFKSLAIKYSEDKKSGKKGGTLNKFSKGQLSSTTFENKVFALNKEGDYTEPFKTDFGWHIAKLEKRYPIGSYDQMKYELESKVKRDARARIISERLTDRLFEKYNVTIPNDLVSFFNAIVTDAVNQEKWKFDATLDGLDKIALTLNDTIYSYMDVGEFLERSQVRSKKYASTSEFVENKIASFFETKTLQYHEEHLEEQDPDFAGIITEYKEGLLLFDLMESTIWNRAKTDSLGLLKYYNKNSKNYQWDKRIDATVINTSDKAVAEQARQMLNDGQTVDQVTAALNEGTQINIIVTRRTFSVNDPSLPKRLNIALGISDVLGEKDYEVYQIHDILPAGVKALDEVKGQVATDFQKEVEEIWVKQLRDNAKIDINTKVLKKLSKSLNVQ</sequence>
<dbReference type="PANTHER" id="PTHR47245">
    <property type="entry name" value="PEPTIDYLPROLYL ISOMERASE"/>
    <property type="match status" value="1"/>
</dbReference>
<keyword evidence="2" id="KW-0732">Signal</keyword>
<dbReference type="PANTHER" id="PTHR47245:SF2">
    <property type="entry name" value="PEPTIDYL-PROLYL CIS-TRANS ISOMERASE HP_0175-RELATED"/>
    <property type="match status" value="1"/>
</dbReference>
<dbReference type="InterPro" id="IPR000297">
    <property type="entry name" value="PPIase_PpiC"/>
</dbReference>
<organism evidence="4 5">
    <name type="scientific">Dokdonia sinensis</name>
    <dbReference type="NCBI Taxonomy" id="2479847"/>
    <lineage>
        <taxon>Bacteria</taxon>
        <taxon>Pseudomonadati</taxon>
        <taxon>Bacteroidota</taxon>
        <taxon>Flavobacteriia</taxon>
        <taxon>Flavobacteriales</taxon>
        <taxon>Flavobacteriaceae</taxon>
        <taxon>Dokdonia</taxon>
    </lineage>
</organism>
<evidence type="ECO:0000256" key="1">
    <source>
        <dbReference type="PROSITE-ProRule" id="PRU00278"/>
    </source>
</evidence>
<keyword evidence="1 4" id="KW-0413">Isomerase</keyword>
<dbReference type="GO" id="GO:0003755">
    <property type="term" value="F:peptidyl-prolyl cis-trans isomerase activity"/>
    <property type="evidence" value="ECO:0007669"/>
    <property type="project" value="UniProtKB-KW"/>
</dbReference>
<keyword evidence="1" id="KW-0697">Rotamase</keyword>
<dbReference type="InterPro" id="IPR050245">
    <property type="entry name" value="PrsA_foldase"/>
</dbReference>
<dbReference type="SUPFAM" id="SSF54534">
    <property type="entry name" value="FKBP-like"/>
    <property type="match status" value="2"/>
</dbReference>
<evidence type="ECO:0000256" key="2">
    <source>
        <dbReference type="SAM" id="SignalP"/>
    </source>
</evidence>
<feature type="chain" id="PRO_5018060391" evidence="2">
    <location>
        <begin position="23"/>
        <end position="654"/>
    </location>
</feature>
<dbReference type="Pfam" id="PF13616">
    <property type="entry name" value="Rotamase_3"/>
    <property type="match status" value="1"/>
</dbReference>
<dbReference type="EMBL" id="REFV01000011">
    <property type="protein sequence ID" value="RMB57383.1"/>
    <property type="molecule type" value="Genomic_DNA"/>
</dbReference>
<dbReference type="Gene3D" id="3.10.50.40">
    <property type="match status" value="2"/>
</dbReference>
<feature type="signal peptide" evidence="2">
    <location>
        <begin position="1"/>
        <end position="22"/>
    </location>
</feature>